<dbReference type="EMBL" id="BAABEY010000018">
    <property type="protein sequence ID" value="GAA4437334.1"/>
    <property type="molecule type" value="Genomic_DNA"/>
</dbReference>
<evidence type="ECO:0000313" key="2">
    <source>
        <dbReference type="Proteomes" id="UP001501508"/>
    </source>
</evidence>
<keyword evidence="2" id="KW-1185">Reference proteome</keyword>
<reference evidence="2" key="1">
    <citation type="journal article" date="2019" name="Int. J. Syst. Evol. Microbiol.">
        <title>The Global Catalogue of Microorganisms (GCM) 10K type strain sequencing project: providing services to taxonomists for standard genome sequencing and annotation.</title>
        <authorList>
            <consortium name="The Broad Institute Genomics Platform"/>
            <consortium name="The Broad Institute Genome Sequencing Center for Infectious Disease"/>
            <person name="Wu L."/>
            <person name="Ma J."/>
        </authorList>
    </citation>
    <scope>NUCLEOTIDE SEQUENCE [LARGE SCALE GENOMIC DNA]</scope>
    <source>
        <strain evidence="2">JCM 31920</strain>
    </source>
</reference>
<protein>
    <recommendedName>
        <fullName evidence="3">Transcriptional regulator</fullName>
    </recommendedName>
</protein>
<gene>
    <name evidence="1" type="ORF">GCM10023091_16400</name>
</gene>
<evidence type="ECO:0000313" key="1">
    <source>
        <dbReference type="EMBL" id="GAA4437334.1"/>
    </source>
</evidence>
<name>A0ABP8LXK8_9BACT</name>
<sequence length="198" mass="22300">MSKPEAIIDTLFIGERLQSKIGDFSLSEIQFFSYLGCLLSLYDGQTATKWNYSFIKSSLGSPYSADILNGIEILLSNESIIETDRDYYKITEKGKSNLNFYVTLELLNWRCKYLNIACHSLSVFPYGVIKEAIINDPVVVSARSSPINKLLLDDSNPATGVLYTQFALLKIALSDQYESLMAPALVWIESLRKKNTQL</sequence>
<organism evidence="1 2">
    <name type="scientific">Ravibacter arvi</name>
    <dbReference type="NCBI Taxonomy" id="2051041"/>
    <lineage>
        <taxon>Bacteria</taxon>
        <taxon>Pseudomonadati</taxon>
        <taxon>Bacteroidota</taxon>
        <taxon>Cytophagia</taxon>
        <taxon>Cytophagales</taxon>
        <taxon>Spirosomataceae</taxon>
        <taxon>Ravibacter</taxon>
    </lineage>
</organism>
<comment type="caution">
    <text evidence="1">The sequence shown here is derived from an EMBL/GenBank/DDBJ whole genome shotgun (WGS) entry which is preliminary data.</text>
</comment>
<accession>A0ABP8LXK8</accession>
<dbReference type="RefSeq" id="WP_345027900.1">
    <property type="nucleotide sequence ID" value="NZ_BAABEY010000018.1"/>
</dbReference>
<dbReference type="Proteomes" id="UP001501508">
    <property type="component" value="Unassembled WGS sequence"/>
</dbReference>
<evidence type="ECO:0008006" key="3">
    <source>
        <dbReference type="Google" id="ProtNLM"/>
    </source>
</evidence>
<proteinExistence type="predicted"/>